<evidence type="ECO:0000313" key="2">
    <source>
        <dbReference type="EMBL" id="QHS62383.1"/>
    </source>
</evidence>
<evidence type="ECO:0000259" key="1">
    <source>
        <dbReference type="PROSITE" id="PS51462"/>
    </source>
</evidence>
<feature type="domain" description="Nudix hydrolase" evidence="1">
    <location>
        <begin position="19"/>
        <end position="159"/>
    </location>
</feature>
<dbReference type="InterPro" id="IPR054105">
    <property type="entry name" value="WHD_NrtR"/>
</dbReference>
<keyword evidence="3" id="KW-1185">Reference proteome</keyword>
<dbReference type="RefSeq" id="WP_162334031.1">
    <property type="nucleotide sequence ID" value="NZ_CP048113.1"/>
</dbReference>
<sequence>MTLDELLKDRSEEAKSTYLSHISIDCVVFGFDNGTIKVLLVRMKGKRHWMLPGGFVENHEDIDDAAIRILTARTGADKVYLQQFATFGKKDRSQAFFKQSPALWHAQRFISIGYFAMVDFNQVIPVADDISDKCEWLPLQELPALAMDHSTILSKALKTLQTQVNYQPIGLNLLPQEFTLPELQKLYESILGRTLNRGNFYRKIMALDILEKLDEPRKGGAHKAPNLYSFNVKKYNEAFENGIYDRW</sequence>
<dbReference type="Pfam" id="PF00293">
    <property type="entry name" value="NUDIX"/>
    <property type="match status" value="1"/>
</dbReference>
<dbReference type="Pfam" id="PF21906">
    <property type="entry name" value="WHD_NrtR"/>
    <property type="match status" value="1"/>
</dbReference>
<accession>A0A6B9ZP17</accession>
<dbReference type="Gene3D" id="1.10.10.10">
    <property type="entry name" value="Winged helix-like DNA-binding domain superfamily/Winged helix DNA-binding domain"/>
    <property type="match status" value="1"/>
</dbReference>
<dbReference type="PROSITE" id="PS51462">
    <property type="entry name" value="NUDIX"/>
    <property type="match status" value="1"/>
</dbReference>
<dbReference type="InterPro" id="IPR000086">
    <property type="entry name" value="NUDIX_hydrolase_dom"/>
</dbReference>
<name>A0A6B9ZP17_9BACT</name>
<reference evidence="2 3" key="1">
    <citation type="submission" date="2020-01" db="EMBL/GenBank/DDBJ databases">
        <title>Complete genome sequence of Chitinophaga sp. H33E-04 isolated from quinoa roots.</title>
        <authorList>
            <person name="Weon H.-Y."/>
            <person name="Lee S.A."/>
        </authorList>
    </citation>
    <scope>NUCLEOTIDE SEQUENCE [LARGE SCALE GENOMIC DNA]</scope>
    <source>
        <strain evidence="2 3">H33E-04</strain>
    </source>
</reference>
<dbReference type="InterPro" id="IPR036390">
    <property type="entry name" value="WH_DNA-bd_sf"/>
</dbReference>
<dbReference type="InterPro" id="IPR015797">
    <property type="entry name" value="NUDIX_hydrolase-like_dom_sf"/>
</dbReference>
<dbReference type="PANTHER" id="PTHR43736">
    <property type="entry name" value="ADP-RIBOSE PYROPHOSPHATASE"/>
    <property type="match status" value="1"/>
</dbReference>
<dbReference type="CDD" id="cd18873">
    <property type="entry name" value="NUDIX_NadM_like"/>
    <property type="match status" value="1"/>
</dbReference>
<keyword evidence="2" id="KW-0378">Hydrolase</keyword>
<protein>
    <submittedName>
        <fullName evidence="2">NUDIX hydrolase</fullName>
    </submittedName>
</protein>
<dbReference type="PANTHER" id="PTHR43736:SF4">
    <property type="entry name" value="SLR1690 PROTEIN"/>
    <property type="match status" value="1"/>
</dbReference>
<dbReference type="GO" id="GO:0016787">
    <property type="term" value="F:hydrolase activity"/>
    <property type="evidence" value="ECO:0007669"/>
    <property type="project" value="UniProtKB-KW"/>
</dbReference>
<dbReference type="EMBL" id="CP048113">
    <property type="protein sequence ID" value="QHS62383.1"/>
    <property type="molecule type" value="Genomic_DNA"/>
</dbReference>
<dbReference type="AlphaFoldDB" id="A0A6B9ZP17"/>
<dbReference type="InterPro" id="IPR036388">
    <property type="entry name" value="WH-like_DNA-bd_sf"/>
</dbReference>
<gene>
    <name evidence="2" type="ORF">GWR21_23185</name>
</gene>
<evidence type="ECO:0000313" key="3">
    <source>
        <dbReference type="Proteomes" id="UP000476411"/>
    </source>
</evidence>
<proteinExistence type="predicted"/>
<dbReference type="KEGG" id="chih:GWR21_23185"/>
<dbReference type="Proteomes" id="UP000476411">
    <property type="component" value="Chromosome"/>
</dbReference>
<dbReference type="Gene3D" id="3.90.79.10">
    <property type="entry name" value="Nucleoside Triphosphate Pyrophosphohydrolase"/>
    <property type="match status" value="1"/>
</dbReference>
<dbReference type="SUPFAM" id="SSF55811">
    <property type="entry name" value="Nudix"/>
    <property type="match status" value="1"/>
</dbReference>
<dbReference type="SUPFAM" id="SSF46785">
    <property type="entry name" value="Winged helix' DNA-binding domain"/>
    <property type="match status" value="1"/>
</dbReference>
<organism evidence="2 3">
    <name type="scientific">Chitinophaga agri</name>
    <dbReference type="NCBI Taxonomy" id="2703787"/>
    <lineage>
        <taxon>Bacteria</taxon>
        <taxon>Pseudomonadati</taxon>
        <taxon>Bacteroidota</taxon>
        <taxon>Chitinophagia</taxon>
        <taxon>Chitinophagales</taxon>
        <taxon>Chitinophagaceae</taxon>
        <taxon>Chitinophaga</taxon>
    </lineage>
</organism>